<dbReference type="InParanoid" id="A3LWQ4"/>
<dbReference type="GO" id="GO:0046557">
    <property type="term" value="F:glucan endo-1,6-beta-glucosidase activity"/>
    <property type="evidence" value="ECO:0007669"/>
    <property type="project" value="EnsemblFungi"/>
</dbReference>
<dbReference type="OMA" id="GWFFWTL"/>
<dbReference type="GO" id="GO:0005576">
    <property type="term" value="C:extracellular region"/>
    <property type="evidence" value="ECO:0007669"/>
    <property type="project" value="TreeGrafter"/>
</dbReference>
<dbReference type="EMBL" id="CP000500">
    <property type="protein sequence ID" value="ABN67676.2"/>
    <property type="molecule type" value="Genomic_DNA"/>
</dbReference>
<dbReference type="GO" id="GO:0009251">
    <property type="term" value="P:glucan catabolic process"/>
    <property type="evidence" value="ECO:0007669"/>
    <property type="project" value="TreeGrafter"/>
</dbReference>
<proteinExistence type="inferred from homology"/>
<dbReference type="SUPFAM" id="SSF51445">
    <property type="entry name" value="(Trans)glycosidases"/>
    <property type="match status" value="1"/>
</dbReference>
<dbReference type="Proteomes" id="UP000002258">
    <property type="component" value="Chromosome 6"/>
</dbReference>
<dbReference type="InterPro" id="IPR017853">
    <property type="entry name" value="GH"/>
</dbReference>
<keyword evidence="3 5" id="KW-0326">Glycosidase</keyword>
<dbReference type="GO" id="GO:1990819">
    <property type="term" value="C:mating projection actin fusion focus"/>
    <property type="evidence" value="ECO:0007669"/>
    <property type="project" value="EnsemblFungi"/>
</dbReference>
<dbReference type="OrthoDB" id="1887033at2759"/>
<dbReference type="InterPro" id="IPR050386">
    <property type="entry name" value="Glycosyl_hydrolase_5"/>
</dbReference>
<dbReference type="GO" id="GO:0004338">
    <property type="term" value="F:glucan exo-1,3-beta-glucosidase activity"/>
    <property type="evidence" value="ECO:0007669"/>
    <property type="project" value="UniProtKB-EC"/>
</dbReference>
<protein>
    <submittedName>
        <fullName evidence="5">Glucan 1,3-beta-glucosidase</fullName>
        <ecNumber evidence="5">3.2.1.58</ecNumber>
    </submittedName>
</protein>
<reference evidence="5 6" key="1">
    <citation type="journal article" date="2007" name="Nat. Biotechnol.">
        <title>Genome sequence of the lignocellulose-bioconverting and xylose-fermenting yeast Pichia stipitis.</title>
        <authorList>
            <person name="Jeffries T.W."/>
            <person name="Grigoriev I.V."/>
            <person name="Grimwood J."/>
            <person name="Laplaza J.M."/>
            <person name="Aerts A."/>
            <person name="Salamov A."/>
            <person name="Schmutz J."/>
            <person name="Lindquist E."/>
            <person name="Dehal P."/>
            <person name="Shapiro H."/>
            <person name="Jin Y.S."/>
            <person name="Passoth V."/>
            <person name="Richardson P.M."/>
        </authorList>
    </citation>
    <scope>NUCLEOTIDE SEQUENCE [LARGE SCALE GENOMIC DNA]</scope>
    <source>
        <strain evidence="6">ATCC 58785 / CBS 6054 / NBRC 10063 / NRRL Y-11545</strain>
    </source>
</reference>
<name>A3LWQ4_PICST</name>
<dbReference type="FunCoup" id="A3LWQ4">
    <property type="interactions" value="50"/>
</dbReference>
<dbReference type="PANTHER" id="PTHR31297:SF43">
    <property type="entry name" value="GLUCAN 1,3-BETA-GLUCOSIDASE 3"/>
    <property type="match status" value="1"/>
</dbReference>
<feature type="region of interest" description="Disordered" evidence="4">
    <location>
        <begin position="1"/>
        <end position="29"/>
    </location>
</feature>
<dbReference type="GO" id="GO:0009986">
    <property type="term" value="C:cell surface"/>
    <property type="evidence" value="ECO:0007669"/>
    <property type="project" value="TreeGrafter"/>
</dbReference>
<dbReference type="GO" id="GO:0070879">
    <property type="term" value="P:fungal-type cell wall beta-glucan metabolic process"/>
    <property type="evidence" value="ECO:0007669"/>
    <property type="project" value="EnsemblFungi"/>
</dbReference>
<dbReference type="RefSeq" id="XP_001385705.2">
    <property type="nucleotide sequence ID" value="XM_001385668.1"/>
</dbReference>
<dbReference type="AlphaFoldDB" id="A3LWQ4"/>
<evidence type="ECO:0000256" key="4">
    <source>
        <dbReference type="SAM" id="MobiDB-lite"/>
    </source>
</evidence>
<evidence type="ECO:0000313" key="6">
    <source>
        <dbReference type="Proteomes" id="UP000002258"/>
    </source>
</evidence>
<gene>
    <name evidence="5" type="primary">EXG3</name>
    <name evidence="5" type="ORF">PICST_61452</name>
</gene>
<organism evidence="5 6">
    <name type="scientific">Scheffersomyces stipitis (strain ATCC 58785 / CBS 6054 / NBRC 10063 / NRRL Y-11545)</name>
    <name type="common">Yeast</name>
    <name type="synonym">Pichia stipitis</name>
    <dbReference type="NCBI Taxonomy" id="322104"/>
    <lineage>
        <taxon>Eukaryota</taxon>
        <taxon>Fungi</taxon>
        <taxon>Dikarya</taxon>
        <taxon>Ascomycota</taxon>
        <taxon>Saccharomycotina</taxon>
        <taxon>Pichiomycetes</taxon>
        <taxon>Debaryomycetaceae</taxon>
        <taxon>Scheffersomyces</taxon>
    </lineage>
</organism>
<dbReference type="HOGENOM" id="CLU_004624_8_2_1"/>
<dbReference type="eggNOG" id="ENOG502QVVM">
    <property type="taxonomic scope" value="Eukaryota"/>
</dbReference>
<sequence length="506" mass="57310">MFDKVKLRSKGSNPVAAVPAATPGQPPSTRQIYQSRKNFGVNIGACFVSEKWIFHELFGENVPEFELAAVEAMVRAKGLDGAKSTFENFWSNFMNDNDWRWLQDNQVTSVRIPIGYWDVAGGRFTKGTQFEKYGSSVYSGAWNIFKEKFVKPAGKHNISVLVDLHGLPGGANSSDHSGEKSGGSAAFWSNEKFQLQVAEMLTFIARDLQQFENISGIQVVNEAEFAQEPASKQTTYYVAALNSIREADSGIPVIISDGWWTDQWVRFIQKHQQNNNSLGLIIDHHVYRCFSKEDKDKSPMRIIEDLNNDVLTNLTDNGKGVDIMVGEFSCVLDQQSWNKDGAQGRRDELVIQYGNRQCDLINERAGMGFYFWTYKFQSGNGGEWDLKQMVEKGAIRNPFSVNGKRLPDRSMFEQAYNQAMQGHVGYWSGTDPGGRYEHERYGEGFTTAWADAEEFAKFNGSVLGRVEAWRIARLSEHIRARGASGYLWEWEQGFYEGLKQFHSNVR</sequence>
<evidence type="ECO:0000313" key="5">
    <source>
        <dbReference type="EMBL" id="ABN67676.2"/>
    </source>
</evidence>
<dbReference type="PANTHER" id="PTHR31297">
    <property type="entry name" value="GLUCAN ENDO-1,6-BETA-GLUCOSIDASE B"/>
    <property type="match status" value="1"/>
</dbReference>
<dbReference type="GO" id="GO:1904541">
    <property type="term" value="P:fungal-type cell wall disassembly involved in conjugation with cellular fusion"/>
    <property type="evidence" value="ECO:0007669"/>
    <property type="project" value="EnsemblFungi"/>
</dbReference>
<evidence type="ECO:0000256" key="2">
    <source>
        <dbReference type="ARBA" id="ARBA00022801"/>
    </source>
</evidence>
<comment type="similarity">
    <text evidence="1">Belongs to the glycosyl hydrolase 5 (cellulase A) family.</text>
</comment>
<dbReference type="Gene3D" id="3.20.20.80">
    <property type="entry name" value="Glycosidases"/>
    <property type="match status" value="1"/>
</dbReference>
<dbReference type="FunFam" id="3.20.20.80:FF:000100">
    <property type="entry name" value="Glycoside hydrolase superfamily"/>
    <property type="match status" value="1"/>
</dbReference>
<evidence type="ECO:0000256" key="3">
    <source>
        <dbReference type="ARBA" id="ARBA00023295"/>
    </source>
</evidence>
<dbReference type="STRING" id="322104.A3LWQ4"/>
<evidence type="ECO:0000256" key="1">
    <source>
        <dbReference type="ARBA" id="ARBA00005641"/>
    </source>
</evidence>
<dbReference type="GO" id="GO:0005758">
    <property type="term" value="C:mitochondrial intermembrane space"/>
    <property type="evidence" value="ECO:0007669"/>
    <property type="project" value="EnsemblFungi"/>
</dbReference>
<keyword evidence="6" id="KW-1185">Reference proteome</keyword>
<keyword evidence="2 5" id="KW-0378">Hydrolase</keyword>
<dbReference type="EC" id="3.2.1.58" evidence="5"/>
<dbReference type="KEGG" id="pic:PICST_61452"/>
<accession>A3LWQ4</accession>
<dbReference type="GeneID" id="4839893"/>